<comment type="similarity">
    <text evidence="1">Belongs to the RelE toxin family.</text>
</comment>
<organism evidence="3 4">
    <name type="scientific">Marinoscillum furvescens DSM 4134</name>
    <dbReference type="NCBI Taxonomy" id="1122208"/>
    <lineage>
        <taxon>Bacteria</taxon>
        <taxon>Pseudomonadati</taxon>
        <taxon>Bacteroidota</taxon>
        <taxon>Cytophagia</taxon>
        <taxon>Cytophagales</taxon>
        <taxon>Reichenbachiellaceae</taxon>
        <taxon>Marinoscillum</taxon>
    </lineage>
</organism>
<dbReference type="SUPFAM" id="SSF143011">
    <property type="entry name" value="RelE-like"/>
    <property type="match status" value="1"/>
</dbReference>
<accession>A0A3D9L5P7</accession>
<proteinExistence type="inferred from homology"/>
<reference evidence="3 4" key="1">
    <citation type="submission" date="2018-07" db="EMBL/GenBank/DDBJ databases">
        <title>Genomic Encyclopedia of Type Strains, Phase IV (KMG-IV): sequencing the most valuable type-strain genomes for metagenomic binning, comparative biology and taxonomic classification.</title>
        <authorList>
            <person name="Goeker M."/>
        </authorList>
    </citation>
    <scope>NUCLEOTIDE SEQUENCE [LARGE SCALE GENOMIC DNA]</scope>
    <source>
        <strain evidence="3 4">DSM 4134</strain>
    </source>
</reference>
<dbReference type="PANTHER" id="PTHR35601">
    <property type="entry name" value="TOXIN RELE"/>
    <property type="match status" value="1"/>
</dbReference>
<evidence type="ECO:0000313" key="3">
    <source>
        <dbReference type="EMBL" id="RED98913.1"/>
    </source>
</evidence>
<dbReference type="InterPro" id="IPR007712">
    <property type="entry name" value="RelE/ParE_toxin"/>
</dbReference>
<gene>
    <name evidence="3" type="ORF">C7460_109105</name>
</gene>
<name>A0A3D9L5P7_MARFU</name>
<dbReference type="InterPro" id="IPR035093">
    <property type="entry name" value="RelE/ParE_toxin_dom_sf"/>
</dbReference>
<dbReference type="PANTHER" id="PTHR35601:SF1">
    <property type="entry name" value="TOXIN RELE"/>
    <property type="match status" value="1"/>
</dbReference>
<evidence type="ECO:0000256" key="2">
    <source>
        <dbReference type="ARBA" id="ARBA00022649"/>
    </source>
</evidence>
<dbReference type="Pfam" id="PF05016">
    <property type="entry name" value="ParE_toxin"/>
    <property type="match status" value="1"/>
</dbReference>
<dbReference type="Proteomes" id="UP000256779">
    <property type="component" value="Unassembled WGS sequence"/>
</dbReference>
<keyword evidence="4" id="KW-1185">Reference proteome</keyword>
<dbReference type="EMBL" id="QREG01000009">
    <property type="protein sequence ID" value="RED98913.1"/>
    <property type="molecule type" value="Genomic_DNA"/>
</dbReference>
<evidence type="ECO:0000256" key="1">
    <source>
        <dbReference type="ARBA" id="ARBA00006226"/>
    </source>
</evidence>
<dbReference type="AlphaFoldDB" id="A0A3D9L5P7"/>
<comment type="caution">
    <text evidence="3">The sequence shown here is derived from an EMBL/GenBank/DDBJ whole genome shotgun (WGS) entry which is preliminary data.</text>
</comment>
<dbReference type="NCBIfam" id="TIGR02385">
    <property type="entry name" value="RelE_StbE"/>
    <property type="match status" value="1"/>
</dbReference>
<dbReference type="RefSeq" id="WP_115868217.1">
    <property type="nucleotide sequence ID" value="NZ_QREG01000009.1"/>
</dbReference>
<dbReference type="Gene3D" id="3.30.2310.20">
    <property type="entry name" value="RelE-like"/>
    <property type="match status" value="1"/>
</dbReference>
<protein>
    <submittedName>
        <fullName evidence="3">Addiction module RelE/StbE family toxin</fullName>
    </submittedName>
</protein>
<keyword evidence="2" id="KW-1277">Toxin-antitoxin system</keyword>
<evidence type="ECO:0000313" key="4">
    <source>
        <dbReference type="Proteomes" id="UP000256779"/>
    </source>
</evidence>
<dbReference type="OrthoDB" id="9805098at2"/>
<sequence>MNLYKITITRSASKELKKLPRKVNNQLIPLIKGLAIDPRPASSSKLRGNNQYWRIRSGNYRIIYSIDDHVQIIDIIKIGHRKDVYRD</sequence>